<comment type="caution">
    <text evidence="2">The sequence shown here is derived from an EMBL/GenBank/DDBJ whole genome shotgun (WGS) entry which is preliminary data.</text>
</comment>
<dbReference type="Proteomes" id="UP000031563">
    <property type="component" value="Unassembled WGS sequence"/>
</dbReference>
<feature type="signal peptide" evidence="1">
    <location>
        <begin position="1"/>
        <end position="19"/>
    </location>
</feature>
<accession>A0A0F5I128</accession>
<protein>
    <recommendedName>
        <fullName evidence="4">Lipoprotein</fullName>
    </recommendedName>
</protein>
<organism evidence="2 3">
    <name type="scientific">Bacillus thermotolerans</name>
    <name type="common">Quasibacillus thermotolerans</name>
    <dbReference type="NCBI Taxonomy" id="1221996"/>
    <lineage>
        <taxon>Bacteria</taxon>
        <taxon>Bacillati</taxon>
        <taxon>Bacillota</taxon>
        <taxon>Bacilli</taxon>
        <taxon>Bacillales</taxon>
        <taxon>Bacillaceae</taxon>
        <taxon>Bacillus</taxon>
    </lineage>
</organism>
<dbReference type="PROSITE" id="PS51257">
    <property type="entry name" value="PROKAR_LIPOPROTEIN"/>
    <property type="match status" value="1"/>
</dbReference>
<proteinExistence type="predicted"/>
<evidence type="ECO:0000256" key="1">
    <source>
        <dbReference type="SAM" id="SignalP"/>
    </source>
</evidence>
<evidence type="ECO:0000313" key="2">
    <source>
        <dbReference type="EMBL" id="KKB42247.1"/>
    </source>
</evidence>
<dbReference type="RefSeq" id="WP_046128530.1">
    <property type="nucleotide sequence ID" value="NZ_JWIQ02000031.1"/>
</dbReference>
<dbReference type="STRING" id="1221996.QY95_00096"/>
<evidence type="ECO:0008006" key="4">
    <source>
        <dbReference type="Google" id="ProtNLM"/>
    </source>
</evidence>
<keyword evidence="1" id="KW-0732">Signal</keyword>
<accession>A0A0F5IAP5</accession>
<dbReference type="EMBL" id="JWIR02000012">
    <property type="protein sequence ID" value="KKB42247.1"/>
    <property type="molecule type" value="Genomic_DNA"/>
</dbReference>
<evidence type="ECO:0000313" key="3">
    <source>
        <dbReference type="Proteomes" id="UP000031563"/>
    </source>
</evidence>
<reference evidence="2" key="1">
    <citation type="submission" date="2015-02" db="EMBL/GenBank/DDBJ databases">
        <title>Genome Assembly of Bacillaceae bacterium MTCC 8252.</title>
        <authorList>
            <person name="Verma A."/>
            <person name="Khatri I."/>
            <person name="Mual P."/>
            <person name="Subramanian S."/>
            <person name="Krishnamurthi S."/>
        </authorList>
    </citation>
    <scope>NUCLEOTIDE SEQUENCE [LARGE SCALE GENOMIC DNA]</scope>
    <source>
        <strain evidence="2">MTCC 8252</strain>
    </source>
</reference>
<sequence length="134" mass="14530">MRWLVIVAAVMMTAGCKQAFPEPEAWLPSTSSSHAEAQAEESAREWTVHHLLRGNNVLVELVVPGVSFSAKGTASQKAGQAAVYINGQHFQTYHTAAFIVKGLPSGTHKVDIKLLDQNNQPLGYEKSFNVSIPS</sequence>
<dbReference type="AlphaFoldDB" id="A0A0F5I128"/>
<keyword evidence="3" id="KW-1185">Reference proteome</keyword>
<feature type="chain" id="PRO_5030006431" description="Lipoprotein" evidence="1">
    <location>
        <begin position="20"/>
        <end position="134"/>
    </location>
</feature>
<dbReference type="OrthoDB" id="2968672at2"/>
<name>A0A0F5I128_BACTR</name>
<gene>
    <name evidence="2" type="ORF">QY95_00096</name>
</gene>